<dbReference type="GO" id="GO:0007229">
    <property type="term" value="P:integrin-mediated signaling pathway"/>
    <property type="evidence" value="ECO:0007669"/>
    <property type="project" value="TreeGrafter"/>
</dbReference>
<feature type="chain" id="PRO_5002336026" description="Integrin alpha-2 domain-containing protein" evidence="2">
    <location>
        <begin position="17"/>
        <end position="118"/>
    </location>
</feature>
<reference evidence="4" key="2">
    <citation type="journal article" date="2016" name="Sci. Rep.">
        <title>Dictyocaulus viviparus genome, variome and transcriptome elucidate lungworm biology and support future intervention.</title>
        <authorList>
            <person name="McNulty S.N."/>
            <person name="Strube C."/>
            <person name="Rosa B.A."/>
            <person name="Martin J.C."/>
            <person name="Tyagi R."/>
            <person name="Choi Y.J."/>
            <person name="Wang Q."/>
            <person name="Hallsworth Pepin K."/>
            <person name="Zhang X."/>
            <person name="Ozersky P."/>
            <person name="Wilson R.K."/>
            <person name="Sternberg P.W."/>
            <person name="Gasser R.B."/>
            <person name="Mitreva M."/>
        </authorList>
    </citation>
    <scope>NUCLEOTIDE SEQUENCE [LARGE SCALE GENOMIC DNA]</scope>
    <source>
        <strain evidence="4">HannoverDv2000</strain>
    </source>
</reference>
<dbReference type="GO" id="GO:0033627">
    <property type="term" value="P:cell adhesion mediated by integrin"/>
    <property type="evidence" value="ECO:0007669"/>
    <property type="project" value="TreeGrafter"/>
</dbReference>
<feature type="signal peptide" evidence="2">
    <location>
        <begin position="1"/>
        <end position="16"/>
    </location>
</feature>
<dbReference type="SMART" id="SM00191">
    <property type="entry name" value="Int_alpha"/>
    <property type="match status" value="1"/>
</dbReference>
<accession>A0A0D8XWN3</accession>
<evidence type="ECO:0000313" key="4">
    <source>
        <dbReference type="Proteomes" id="UP000053766"/>
    </source>
</evidence>
<sequence length="118" mass="13312">MKAWLVLACLIAVNNTFNIDTKNAVLHTMSSGYFGYSLDFYNEEKGMPVLVVGAPESESTNPGLRGIRRPGAVFICSVNKATCREVHIDKKRTCFMSLHRSNSNRRQLPFAFIYRPPK</sequence>
<evidence type="ECO:0000256" key="1">
    <source>
        <dbReference type="PROSITE-ProRule" id="PRU00803"/>
    </source>
</evidence>
<protein>
    <recommendedName>
        <fullName evidence="5">Integrin alpha-2 domain-containing protein</fullName>
    </recommendedName>
</protein>
<dbReference type="GO" id="GO:0007160">
    <property type="term" value="P:cell-matrix adhesion"/>
    <property type="evidence" value="ECO:0007669"/>
    <property type="project" value="TreeGrafter"/>
</dbReference>
<keyword evidence="2" id="KW-0732">Signal</keyword>
<dbReference type="Proteomes" id="UP000053766">
    <property type="component" value="Unassembled WGS sequence"/>
</dbReference>
<keyword evidence="4" id="KW-1185">Reference proteome</keyword>
<name>A0A0D8XWN3_DICVI</name>
<dbReference type="STRING" id="29172.A0A0D8XWN3"/>
<feature type="repeat" description="FG-GAP" evidence="1">
    <location>
        <begin position="18"/>
        <end position="85"/>
    </location>
</feature>
<dbReference type="InterPro" id="IPR013519">
    <property type="entry name" value="Int_alpha_beta-p"/>
</dbReference>
<dbReference type="GO" id="GO:0008305">
    <property type="term" value="C:integrin complex"/>
    <property type="evidence" value="ECO:0007669"/>
    <property type="project" value="TreeGrafter"/>
</dbReference>
<dbReference type="OrthoDB" id="5317514at2759"/>
<dbReference type="EMBL" id="KN716246">
    <property type="protein sequence ID" value="KJH49073.1"/>
    <property type="molecule type" value="Genomic_DNA"/>
</dbReference>
<dbReference type="AlphaFoldDB" id="A0A0D8XWN3"/>
<dbReference type="GO" id="GO:0009897">
    <property type="term" value="C:external side of plasma membrane"/>
    <property type="evidence" value="ECO:0007669"/>
    <property type="project" value="TreeGrafter"/>
</dbReference>
<dbReference type="GO" id="GO:0098609">
    <property type="term" value="P:cell-cell adhesion"/>
    <property type="evidence" value="ECO:0007669"/>
    <property type="project" value="TreeGrafter"/>
</dbReference>
<dbReference type="PANTHER" id="PTHR23220:SF133">
    <property type="entry name" value="INTEGRIN ALPHA-PS2"/>
    <property type="match status" value="1"/>
</dbReference>
<evidence type="ECO:0000313" key="3">
    <source>
        <dbReference type="EMBL" id="KJH49073.1"/>
    </source>
</evidence>
<proteinExistence type="predicted"/>
<reference evidence="3 4" key="1">
    <citation type="submission" date="2013-11" db="EMBL/GenBank/DDBJ databases">
        <title>Draft genome of the bovine lungworm Dictyocaulus viviparus.</title>
        <authorList>
            <person name="Mitreva M."/>
        </authorList>
    </citation>
    <scope>NUCLEOTIDE SEQUENCE [LARGE SCALE GENOMIC DNA]</scope>
    <source>
        <strain evidence="3 4">HannoverDv2000</strain>
    </source>
</reference>
<evidence type="ECO:0000256" key="2">
    <source>
        <dbReference type="SAM" id="SignalP"/>
    </source>
</evidence>
<organism evidence="3 4">
    <name type="scientific">Dictyocaulus viviparus</name>
    <name type="common">Bovine lungworm</name>
    <dbReference type="NCBI Taxonomy" id="29172"/>
    <lineage>
        <taxon>Eukaryota</taxon>
        <taxon>Metazoa</taxon>
        <taxon>Ecdysozoa</taxon>
        <taxon>Nematoda</taxon>
        <taxon>Chromadorea</taxon>
        <taxon>Rhabditida</taxon>
        <taxon>Rhabditina</taxon>
        <taxon>Rhabditomorpha</taxon>
        <taxon>Strongyloidea</taxon>
        <taxon>Metastrongylidae</taxon>
        <taxon>Dictyocaulus</taxon>
    </lineage>
</organism>
<gene>
    <name evidence="3" type="ORF">DICVIV_04780</name>
</gene>
<dbReference type="InterPro" id="IPR028994">
    <property type="entry name" value="Integrin_alpha_N"/>
</dbReference>
<evidence type="ECO:0008006" key="5">
    <source>
        <dbReference type="Google" id="ProtNLM"/>
    </source>
</evidence>
<dbReference type="PROSITE" id="PS51470">
    <property type="entry name" value="FG_GAP"/>
    <property type="match status" value="1"/>
</dbReference>
<dbReference type="PANTHER" id="PTHR23220">
    <property type="entry name" value="INTEGRIN ALPHA"/>
    <property type="match status" value="1"/>
</dbReference>
<dbReference type="GO" id="GO:0005178">
    <property type="term" value="F:integrin binding"/>
    <property type="evidence" value="ECO:0007669"/>
    <property type="project" value="TreeGrafter"/>
</dbReference>
<dbReference type="Gene3D" id="2.130.10.130">
    <property type="entry name" value="Integrin alpha, N-terminal"/>
    <property type="match status" value="1"/>
</dbReference>